<protein>
    <submittedName>
        <fullName evidence="2">Uncharacterized protein</fullName>
    </submittedName>
</protein>
<feature type="transmembrane region" description="Helical" evidence="1">
    <location>
        <begin position="38"/>
        <end position="59"/>
    </location>
</feature>
<evidence type="ECO:0000313" key="3">
    <source>
        <dbReference type="Proteomes" id="UP000054988"/>
    </source>
</evidence>
<evidence type="ECO:0000313" key="2">
    <source>
        <dbReference type="EMBL" id="KTB32934.1"/>
    </source>
</evidence>
<keyword evidence="1" id="KW-0812">Transmembrane</keyword>
<dbReference type="AlphaFoldDB" id="A0A0W0F9A7"/>
<comment type="caution">
    <text evidence="2">The sequence shown here is derived from an EMBL/GenBank/DDBJ whole genome shotgun (WGS) entry which is preliminary data.</text>
</comment>
<keyword evidence="1" id="KW-1133">Transmembrane helix</keyword>
<proteinExistence type="predicted"/>
<evidence type="ECO:0000256" key="1">
    <source>
        <dbReference type="SAM" id="Phobius"/>
    </source>
</evidence>
<organism evidence="2 3">
    <name type="scientific">Moniliophthora roreri</name>
    <name type="common">Frosty pod rot fungus</name>
    <name type="synonym">Monilia roreri</name>
    <dbReference type="NCBI Taxonomy" id="221103"/>
    <lineage>
        <taxon>Eukaryota</taxon>
        <taxon>Fungi</taxon>
        <taxon>Dikarya</taxon>
        <taxon>Basidiomycota</taxon>
        <taxon>Agaricomycotina</taxon>
        <taxon>Agaricomycetes</taxon>
        <taxon>Agaricomycetidae</taxon>
        <taxon>Agaricales</taxon>
        <taxon>Marasmiineae</taxon>
        <taxon>Marasmiaceae</taxon>
        <taxon>Moniliophthora</taxon>
    </lineage>
</organism>
<keyword evidence="1" id="KW-0472">Membrane</keyword>
<name>A0A0W0F9A7_MONRR</name>
<gene>
    <name evidence="2" type="ORF">WG66_14518</name>
</gene>
<sequence length="204" mass="22485">MAPLPLPMHSSLPTTVPAAAVLTSPSSAILESFLTNSTSSLPLPLLITFLVLITLYILIPRIYNWRYPCQSVDTLEEKVYNLEKLIQSNNSVSGRKNALKECAAGFRERLKIFRNQINTFKSRTEPPRTNLFVWAVFRWMLVREIDACRIGLNVLEAEVQDKLSREGGSSDGKRGLCASAIAIDVVEAAPDAAIRNRVAATGIA</sequence>
<dbReference type="Proteomes" id="UP000054988">
    <property type="component" value="Unassembled WGS sequence"/>
</dbReference>
<accession>A0A0W0F9A7</accession>
<reference evidence="2 3" key="1">
    <citation type="submission" date="2015-12" db="EMBL/GenBank/DDBJ databases">
        <title>Draft genome sequence of Moniliophthora roreri, the causal agent of frosty pod rot of cacao.</title>
        <authorList>
            <person name="Aime M.C."/>
            <person name="Diaz-Valderrama J.R."/>
            <person name="Kijpornyongpan T."/>
            <person name="Phillips-Mora W."/>
        </authorList>
    </citation>
    <scope>NUCLEOTIDE SEQUENCE [LARGE SCALE GENOMIC DNA]</scope>
    <source>
        <strain evidence="2 3">MCA 2952</strain>
    </source>
</reference>
<dbReference type="EMBL" id="LATX01002199">
    <property type="protein sequence ID" value="KTB32934.1"/>
    <property type="molecule type" value="Genomic_DNA"/>
</dbReference>